<dbReference type="PROSITE" id="PS00213">
    <property type="entry name" value="LIPOCALIN"/>
    <property type="match status" value="1"/>
</dbReference>
<dbReference type="InterPro" id="IPR012674">
    <property type="entry name" value="Calycin"/>
</dbReference>
<dbReference type="InterPro" id="IPR002446">
    <property type="entry name" value="Lipocalin_bac"/>
</dbReference>
<evidence type="ECO:0000256" key="2">
    <source>
        <dbReference type="PIRNR" id="PIRNR036893"/>
    </source>
</evidence>
<dbReference type="InterPro" id="IPR022271">
    <property type="entry name" value="Lipocalin_ApoD"/>
</dbReference>
<name>A0ABW5ZZD6_9BACT</name>
<dbReference type="PRINTS" id="PR01171">
    <property type="entry name" value="BCTLIPOCALIN"/>
</dbReference>
<proteinExistence type="inferred from homology"/>
<gene>
    <name evidence="4" type="ORF">ACFS6H_01605</name>
</gene>
<keyword evidence="5" id="KW-1185">Reference proteome</keyword>
<organism evidence="4 5">
    <name type="scientific">Terrimonas rubra</name>
    <dbReference type="NCBI Taxonomy" id="1035890"/>
    <lineage>
        <taxon>Bacteria</taxon>
        <taxon>Pseudomonadati</taxon>
        <taxon>Bacteroidota</taxon>
        <taxon>Chitinophagia</taxon>
        <taxon>Chitinophagales</taxon>
        <taxon>Chitinophagaceae</taxon>
        <taxon>Terrimonas</taxon>
    </lineage>
</organism>
<feature type="domain" description="Lipocalin/cytosolic fatty-acid binding" evidence="3">
    <location>
        <begin position="27"/>
        <end position="164"/>
    </location>
</feature>
<evidence type="ECO:0000259" key="3">
    <source>
        <dbReference type="Pfam" id="PF08212"/>
    </source>
</evidence>
<dbReference type="EMBL" id="JBHUOZ010000001">
    <property type="protein sequence ID" value="MFD2918384.1"/>
    <property type="molecule type" value="Genomic_DNA"/>
</dbReference>
<accession>A0ABW5ZZD6</accession>
<reference evidence="5" key="1">
    <citation type="journal article" date="2019" name="Int. J. Syst. Evol. Microbiol.">
        <title>The Global Catalogue of Microorganisms (GCM) 10K type strain sequencing project: providing services to taxonomists for standard genome sequencing and annotation.</title>
        <authorList>
            <consortium name="The Broad Institute Genomics Platform"/>
            <consortium name="The Broad Institute Genome Sequencing Center for Infectious Disease"/>
            <person name="Wu L."/>
            <person name="Ma J."/>
        </authorList>
    </citation>
    <scope>NUCLEOTIDE SEQUENCE [LARGE SCALE GENOMIC DNA]</scope>
    <source>
        <strain evidence="5">KCTC 23299</strain>
    </source>
</reference>
<dbReference type="PANTHER" id="PTHR10612:SF34">
    <property type="entry name" value="APOLIPOPROTEIN D"/>
    <property type="match status" value="1"/>
</dbReference>
<protein>
    <submittedName>
        <fullName evidence="4">Lipocalin family protein</fullName>
    </submittedName>
</protein>
<dbReference type="Gene3D" id="2.40.128.20">
    <property type="match status" value="1"/>
</dbReference>
<evidence type="ECO:0000313" key="5">
    <source>
        <dbReference type="Proteomes" id="UP001597511"/>
    </source>
</evidence>
<sequence length="168" mass="19423">MSIISTLTSLFKKQTIPAGVKAVENFNVKKYLGTWYEVARIDFKYEKNLNNTTATYSLNKDGSIKVVNRGYNYKTNTYKKSEGKAVFVKEKNTGMLKVSFFGPFYDGYNVLAIDDAYTHALVCGRNHDYLWLLCRQPNMYEAIRDRYLKIATANGFDINRLLWVVHDQ</sequence>
<dbReference type="PIRSF" id="PIRSF036893">
    <property type="entry name" value="Lipocalin_ApoD"/>
    <property type="match status" value="1"/>
</dbReference>
<dbReference type="SUPFAM" id="SSF50814">
    <property type="entry name" value="Lipocalins"/>
    <property type="match status" value="1"/>
</dbReference>
<dbReference type="InterPro" id="IPR022272">
    <property type="entry name" value="Lipocalin_CS"/>
</dbReference>
<comment type="caution">
    <text evidence="4">The sequence shown here is derived from an EMBL/GenBank/DDBJ whole genome shotgun (WGS) entry which is preliminary data.</text>
</comment>
<comment type="similarity">
    <text evidence="1 2">Belongs to the calycin superfamily. Lipocalin family.</text>
</comment>
<dbReference type="InterPro" id="IPR000566">
    <property type="entry name" value="Lipocln_cytosolic_FA-bd_dom"/>
</dbReference>
<dbReference type="RefSeq" id="WP_386094411.1">
    <property type="nucleotide sequence ID" value="NZ_JBHUOZ010000001.1"/>
</dbReference>
<dbReference type="InterPro" id="IPR047202">
    <property type="entry name" value="Lipocalin_Blc-like_dom"/>
</dbReference>
<dbReference type="CDD" id="cd19438">
    <property type="entry name" value="lipocalin_Blc-like"/>
    <property type="match status" value="1"/>
</dbReference>
<dbReference type="Pfam" id="PF08212">
    <property type="entry name" value="Lipocalin_2"/>
    <property type="match status" value="1"/>
</dbReference>
<evidence type="ECO:0000256" key="1">
    <source>
        <dbReference type="ARBA" id="ARBA00006889"/>
    </source>
</evidence>
<dbReference type="Proteomes" id="UP001597511">
    <property type="component" value="Unassembled WGS sequence"/>
</dbReference>
<evidence type="ECO:0000313" key="4">
    <source>
        <dbReference type="EMBL" id="MFD2918384.1"/>
    </source>
</evidence>
<dbReference type="PANTHER" id="PTHR10612">
    <property type="entry name" value="APOLIPOPROTEIN D"/>
    <property type="match status" value="1"/>
</dbReference>